<protein>
    <submittedName>
        <fullName evidence="2">Uncharacterized protein</fullName>
    </submittedName>
</protein>
<feature type="region of interest" description="Disordered" evidence="1">
    <location>
        <begin position="90"/>
        <end position="114"/>
    </location>
</feature>
<sequence>MKEKAGDGMLSPVHVVFPNRCFLYFLRTQRMIDGDVSRVHSYAPPWRAARCKSKSDVRTIKKTHLITALQVSALAGVACKKSQAFGSRSKTETKLPQLGQQSCTVKSPPPSHSPPTITAPWIPTCRCRHNSLACAVVVRVPQRRGQRRTRHCSGPVHCIPPRCASFARAGDRVERMEMENRALRDEVVVGRAEEGVVLRLLLSPRLRPRATPLAQRRRAAPPLVEELQDKESLLRVQLLEQQLLEENVAIIPFLGKEQKLRGSLAPGLTKF</sequence>
<accession>A0A426Z1R5</accession>
<evidence type="ECO:0000313" key="3">
    <source>
        <dbReference type="Proteomes" id="UP000287651"/>
    </source>
</evidence>
<reference evidence="2 3" key="1">
    <citation type="journal article" date="2014" name="Agronomy (Basel)">
        <title>A Draft Genome Sequence for Ensete ventricosum, the Drought-Tolerant Tree Against Hunger.</title>
        <authorList>
            <person name="Harrison J."/>
            <person name="Moore K.A."/>
            <person name="Paszkiewicz K."/>
            <person name="Jones T."/>
            <person name="Grant M."/>
            <person name="Ambacheew D."/>
            <person name="Muzemil S."/>
            <person name="Studholme D.J."/>
        </authorList>
    </citation>
    <scope>NUCLEOTIDE SEQUENCE [LARGE SCALE GENOMIC DNA]</scope>
</reference>
<dbReference type="Proteomes" id="UP000287651">
    <property type="component" value="Unassembled WGS sequence"/>
</dbReference>
<organism evidence="2 3">
    <name type="scientific">Ensete ventricosum</name>
    <name type="common">Abyssinian banana</name>
    <name type="synonym">Musa ensete</name>
    <dbReference type="NCBI Taxonomy" id="4639"/>
    <lineage>
        <taxon>Eukaryota</taxon>
        <taxon>Viridiplantae</taxon>
        <taxon>Streptophyta</taxon>
        <taxon>Embryophyta</taxon>
        <taxon>Tracheophyta</taxon>
        <taxon>Spermatophyta</taxon>
        <taxon>Magnoliopsida</taxon>
        <taxon>Liliopsida</taxon>
        <taxon>Zingiberales</taxon>
        <taxon>Musaceae</taxon>
        <taxon>Ensete</taxon>
    </lineage>
</organism>
<evidence type="ECO:0000256" key="1">
    <source>
        <dbReference type="SAM" id="MobiDB-lite"/>
    </source>
</evidence>
<proteinExistence type="predicted"/>
<dbReference type="AlphaFoldDB" id="A0A426Z1R5"/>
<dbReference type="EMBL" id="AMZH03008950">
    <property type="protein sequence ID" value="RRT57904.1"/>
    <property type="molecule type" value="Genomic_DNA"/>
</dbReference>
<gene>
    <name evidence="2" type="ORF">B296_00032389</name>
</gene>
<comment type="caution">
    <text evidence="2">The sequence shown here is derived from an EMBL/GenBank/DDBJ whole genome shotgun (WGS) entry which is preliminary data.</text>
</comment>
<evidence type="ECO:0000313" key="2">
    <source>
        <dbReference type="EMBL" id="RRT57904.1"/>
    </source>
</evidence>
<name>A0A426Z1R5_ENSVE</name>